<sequence length="1001" mass="115199">MSESIIEPTSINIYGINSFINKFPDSKLDILDLESLKTNFKIDFTFDDNLNQIEETDLPAFTQLTYNKRVTSTDLSYSISYNRPPLGPIENFCYCSYCTNISPQYHDENCAFPEKKSLFLTIKGVYYYIIQNKKDTFSKNVNELKQAWLENKITLDMLNNFLLIPGSIKLKSSDFDSKFIKSDKIQLNDTLTKIQYFDVVKLRGPSKLEYTTATQKFSNAIMLSYEYFKDSGNNESNEKDYDENSKKTSIRIYKNGLINLINVPSSSYYREILYKTLIDRINESSDDTINIDYFNRMASEFTEDEYDEYTIIDKASYIHSVNSQFNMWQVKDKYSIDFRKFNDLISPFDSSGKIVSGQFTTVSTMPKSNNQVIKLSYKSNSVTIINWEHSLGKDTRTQSLTREEIKCVIIPTEGIKISLHIHKHGTFQMSMSYCNASDIKNSICSTIVDKSIVPLDFKYFEIVKEILVGIFKEKLSLVGASLDYSEESSGMVRHSISGSAPPNKPGTSTAVCRSKDPRPGYPGLRPIPYSFQGQCPESRQYIDAIGVLGNDGLYYPCCSAKTKKSEEDYKNYLIEGFPKNATEARKYGVNSIEDTKSGILVPGSLNIGAMTKAKIDDTWIPVKVIGFKGKSKKPTEILVQNLNTNKVITVNRKNLERDSRYFPGLKTFNKEQLIKCILKNLQYKKKYMSVFELENLGEIKSLIDFPDQTFNPVLSVYSLPIFEQINYYVTSIPNNSNLYYLYIKENNSYFINVFGNKKIKGLSEIINEEIILLGFLETESEKYFVTDVLYFNKPVKIPFSEKLLLLKEIEDTYFITENTIEFPNYESNIIKGSRELLQESSDIFLVFTPEVDYLNLKLWTNVTVEPEITLQVIKKSKTNYFSLGYDNTPLRGLTIQFDSIFIQKGFLESNQVNLNDYVLFKFDYNLQTGQISTRILTPVEKTTKPEISFSETLTKMSLILNPIKESFFLNNKLDDDYIWNIPGKDRILKYLSPELPLVEYD</sequence>
<reference evidence="2" key="1">
    <citation type="journal article" date="2020" name="Nature">
        <title>Giant virus diversity and host interactions through global metagenomics.</title>
        <authorList>
            <person name="Schulz F."/>
            <person name="Roux S."/>
            <person name="Paez-Espino D."/>
            <person name="Jungbluth S."/>
            <person name="Walsh D.A."/>
            <person name="Denef V.J."/>
            <person name="McMahon K.D."/>
            <person name="Konstantinidis K.T."/>
            <person name="Eloe-Fadrosh E.A."/>
            <person name="Kyrpides N.C."/>
            <person name="Woyke T."/>
        </authorList>
    </citation>
    <scope>NUCLEOTIDE SEQUENCE</scope>
    <source>
        <strain evidence="2">GVMAG-M-3300027791-30</strain>
    </source>
</reference>
<feature type="compositionally biased region" description="Polar residues" evidence="1">
    <location>
        <begin position="496"/>
        <end position="511"/>
    </location>
</feature>
<dbReference type="EMBL" id="MN740474">
    <property type="protein sequence ID" value="QHU28767.1"/>
    <property type="molecule type" value="Genomic_DNA"/>
</dbReference>
<dbReference type="AlphaFoldDB" id="A0A6C0LE74"/>
<feature type="region of interest" description="Disordered" evidence="1">
    <location>
        <begin position="493"/>
        <end position="518"/>
    </location>
</feature>
<organism evidence="2">
    <name type="scientific">viral metagenome</name>
    <dbReference type="NCBI Taxonomy" id="1070528"/>
    <lineage>
        <taxon>unclassified sequences</taxon>
        <taxon>metagenomes</taxon>
        <taxon>organismal metagenomes</taxon>
    </lineage>
</organism>
<name>A0A6C0LE74_9ZZZZ</name>
<accession>A0A6C0LE74</accession>
<proteinExistence type="predicted"/>
<protein>
    <submittedName>
        <fullName evidence="2">Uncharacterized protein</fullName>
    </submittedName>
</protein>
<evidence type="ECO:0000256" key="1">
    <source>
        <dbReference type="SAM" id="MobiDB-lite"/>
    </source>
</evidence>
<evidence type="ECO:0000313" key="2">
    <source>
        <dbReference type="EMBL" id="QHU28767.1"/>
    </source>
</evidence>